<name>A0A9Q3EKA8_9BASI</name>
<evidence type="ECO:0000313" key="3">
    <source>
        <dbReference type="Proteomes" id="UP000765509"/>
    </source>
</evidence>
<reference evidence="2" key="1">
    <citation type="submission" date="2021-03" db="EMBL/GenBank/DDBJ databases">
        <title>Draft genome sequence of rust myrtle Austropuccinia psidii MF-1, a brazilian biotype.</title>
        <authorList>
            <person name="Quecine M.C."/>
            <person name="Pachon D.M.R."/>
            <person name="Bonatelli M.L."/>
            <person name="Correr F.H."/>
            <person name="Franceschini L.M."/>
            <person name="Leite T.F."/>
            <person name="Margarido G.R.A."/>
            <person name="Almeida C.A."/>
            <person name="Ferrarezi J.A."/>
            <person name="Labate C.A."/>
        </authorList>
    </citation>
    <scope>NUCLEOTIDE SEQUENCE</scope>
    <source>
        <strain evidence="2">MF-1</strain>
    </source>
</reference>
<proteinExistence type="predicted"/>
<comment type="caution">
    <text evidence="2">The sequence shown here is derived from an EMBL/GenBank/DDBJ whole genome shotgun (WGS) entry which is preliminary data.</text>
</comment>
<feature type="region of interest" description="Disordered" evidence="1">
    <location>
        <begin position="1"/>
        <end position="44"/>
    </location>
</feature>
<organism evidence="2 3">
    <name type="scientific">Austropuccinia psidii MF-1</name>
    <dbReference type="NCBI Taxonomy" id="1389203"/>
    <lineage>
        <taxon>Eukaryota</taxon>
        <taxon>Fungi</taxon>
        <taxon>Dikarya</taxon>
        <taxon>Basidiomycota</taxon>
        <taxon>Pucciniomycotina</taxon>
        <taxon>Pucciniomycetes</taxon>
        <taxon>Pucciniales</taxon>
        <taxon>Sphaerophragmiaceae</taxon>
        <taxon>Austropuccinia</taxon>
    </lineage>
</organism>
<sequence>EDEEGEKSVEEEESEETEVAAALSGPPEGSEASNPAPSDQPLVSKVEPIFLKMMEQMTHLMGQLTKEASKGHFKSPRIQHSINEGT</sequence>
<dbReference type="AlphaFoldDB" id="A0A9Q3EKA8"/>
<evidence type="ECO:0000256" key="1">
    <source>
        <dbReference type="SAM" id="MobiDB-lite"/>
    </source>
</evidence>
<gene>
    <name evidence="2" type="ORF">O181_060116</name>
</gene>
<keyword evidence="3" id="KW-1185">Reference proteome</keyword>
<feature type="compositionally biased region" description="Acidic residues" evidence="1">
    <location>
        <begin position="1"/>
        <end position="18"/>
    </location>
</feature>
<feature type="region of interest" description="Disordered" evidence="1">
    <location>
        <begin position="67"/>
        <end position="86"/>
    </location>
</feature>
<protein>
    <submittedName>
        <fullName evidence="2">Uncharacterized protein</fullName>
    </submittedName>
</protein>
<evidence type="ECO:0000313" key="2">
    <source>
        <dbReference type="EMBL" id="MBW0520401.1"/>
    </source>
</evidence>
<accession>A0A9Q3EKA8</accession>
<dbReference type="EMBL" id="AVOT02028046">
    <property type="protein sequence ID" value="MBW0520401.1"/>
    <property type="molecule type" value="Genomic_DNA"/>
</dbReference>
<dbReference type="Proteomes" id="UP000765509">
    <property type="component" value="Unassembled WGS sequence"/>
</dbReference>
<feature type="non-terminal residue" evidence="2">
    <location>
        <position position="1"/>
    </location>
</feature>